<accession>A0A9D4HC75</accession>
<evidence type="ECO:0000313" key="2">
    <source>
        <dbReference type="Proteomes" id="UP000828390"/>
    </source>
</evidence>
<gene>
    <name evidence="1" type="ORF">DPMN_072771</name>
</gene>
<proteinExistence type="predicted"/>
<organism evidence="1 2">
    <name type="scientific">Dreissena polymorpha</name>
    <name type="common">Zebra mussel</name>
    <name type="synonym">Mytilus polymorpha</name>
    <dbReference type="NCBI Taxonomy" id="45954"/>
    <lineage>
        <taxon>Eukaryota</taxon>
        <taxon>Metazoa</taxon>
        <taxon>Spiralia</taxon>
        <taxon>Lophotrochozoa</taxon>
        <taxon>Mollusca</taxon>
        <taxon>Bivalvia</taxon>
        <taxon>Autobranchia</taxon>
        <taxon>Heteroconchia</taxon>
        <taxon>Euheterodonta</taxon>
        <taxon>Imparidentia</taxon>
        <taxon>Neoheterodontei</taxon>
        <taxon>Myida</taxon>
        <taxon>Dreissenoidea</taxon>
        <taxon>Dreissenidae</taxon>
        <taxon>Dreissena</taxon>
    </lineage>
</organism>
<evidence type="ECO:0000313" key="1">
    <source>
        <dbReference type="EMBL" id="KAH3713008.1"/>
    </source>
</evidence>
<dbReference type="AlphaFoldDB" id="A0A9D4HC75"/>
<reference evidence="1" key="1">
    <citation type="journal article" date="2019" name="bioRxiv">
        <title>The Genome of the Zebra Mussel, Dreissena polymorpha: A Resource for Invasive Species Research.</title>
        <authorList>
            <person name="McCartney M.A."/>
            <person name="Auch B."/>
            <person name="Kono T."/>
            <person name="Mallez S."/>
            <person name="Zhang Y."/>
            <person name="Obille A."/>
            <person name="Becker A."/>
            <person name="Abrahante J.E."/>
            <person name="Garbe J."/>
            <person name="Badalamenti J.P."/>
            <person name="Herman A."/>
            <person name="Mangelson H."/>
            <person name="Liachko I."/>
            <person name="Sullivan S."/>
            <person name="Sone E.D."/>
            <person name="Koren S."/>
            <person name="Silverstein K.A.T."/>
            <person name="Beckman K.B."/>
            <person name="Gohl D.M."/>
        </authorList>
    </citation>
    <scope>NUCLEOTIDE SEQUENCE</scope>
    <source>
        <strain evidence="1">Duluth1</strain>
        <tissue evidence="1">Whole animal</tissue>
    </source>
</reference>
<dbReference type="Proteomes" id="UP000828390">
    <property type="component" value="Unassembled WGS sequence"/>
</dbReference>
<reference evidence="1" key="2">
    <citation type="submission" date="2020-11" db="EMBL/GenBank/DDBJ databases">
        <authorList>
            <person name="McCartney M.A."/>
            <person name="Auch B."/>
            <person name="Kono T."/>
            <person name="Mallez S."/>
            <person name="Becker A."/>
            <person name="Gohl D.M."/>
            <person name="Silverstein K.A.T."/>
            <person name="Koren S."/>
            <person name="Bechman K.B."/>
            <person name="Herman A."/>
            <person name="Abrahante J.E."/>
            <person name="Garbe J."/>
        </authorList>
    </citation>
    <scope>NUCLEOTIDE SEQUENCE</scope>
    <source>
        <strain evidence="1">Duluth1</strain>
        <tissue evidence="1">Whole animal</tissue>
    </source>
</reference>
<keyword evidence="2" id="KW-1185">Reference proteome</keyword>
<dbReference type="EMBL" id="JAIWYP010000014">
    <property type="protein sequence ID" value="KAH3713008.1"/>
    <property type="molecule type" value="Genomic_DNA"/>
</dbReference>
<sequence>MPNPRWTLVKGLGKAPREFWKSFKQKSPSTNAENVSIYEFYEYLSTLSSYTDVNANSNEYDEFLHEFDRIENQTSSYPELDKPFSLEEIKKGIKRLNYNKAASYDIFQKAGRPE</sequence>
<comment type="caution">
    <text evidence="1">The sequence shown here is derived from an EMBL/GenBank/DDBJ whole genome shotgun (WGS) entry which is preliminary data.</text>
</comment>
<name>A0A9D4HC75_DREPO</name>
<protein>
    <submittedName>
        <fullName evidence="1">Uncharacterized protein</fullName>
    </submittedName>
</protein>